<feature type="compositionally biased region" description="Basic and acidic residues" evidence="1">
    <location>
        <begin position="160"/>
        <end position="208"/>
    </location>
</feature>
<feature type="transmembrane region" description="Helical" evidence="2">
    <location>
        <begin position="51"/>
        <end position="70"/>
    </location>
</feature>
<dbReference type="EMBL" id="CP096659">
    <property type="protein sequence ID" value="UPV74219.1"/>
    <property type="molecule type" value="Genomic_DNA"/>
</dbReference>
<evidence type="ECO:0000313" key="5">
    <source>
        <dbReference type="Proteomes" id="UP000830729"/>
    </source>
</evidence>
<evidence type="ECO:0000313" key="4">
    <source>
        <dbReference type="EMBL" id="UPV74219.1"/>
    </source>
</evidence>
<dbReference type="GeneID" id="72186928"/>
<keyword evidence="5" id="KW-1185">Reference proteome</keyword>
<evidence type="ECO:0000259" key="3">
    <source>
        <dbReference type="Pfam" id="PF23600"/>
    </source>
</evidence>
<dbReference type="KEGG" id="halx:M0R89_16975"/>
<evidence type="ECO:0000256" key="1">
    <source>
        <dbReference type="SAM" id="MobiDB-lite"/>
    </source>
</evidence>
<sequence>MSGSEADEEALWRTVGRAVLLLAGGLVAVVGFVAATASLVAGFGVGKATSLRLGVLLGAVFLLACFLALFRRTPDADRSRSLAGVGTAVAVAGVALFWTAGWTGRPGELPPVAAGAYAVGLLAVFGAGFPSDLRDVCGTCDRGETDTFGRGVESVVTAADGDREFDGGHDRSDAGGERTETGESRAEVDESRSGSETDRGRSGRGERS</sequence>
<dbReference type="AlphaFoldDB" id="A0A8U0HTP1"/>
<feature type="transmembrane region" description="Helical" evidence="2">
    <location>
        <begin position="82"/>
        <end position="100"/>
    </location>
</feature>
<dbReference type="Pfam" id="PF23600">
    <property type="entry name" value="CdpA_N"/>
    <property type="match status" value="1"/>
</dbReference>
<keyword evidence="2" id="KW-0472">Membrane</keyword>
<dbReference type="Proteomes" id="UP000830729">
    <property type="component" value="Chromosome"/>
</dbReference>
<keyword evidence="2" id="KW-0812">Transmembrane</keyword>
<accession>A0A8U0HTP1</accession>
<gene>
    <name evidence="4" type="ORF">M0R89_16975</name>
</gene>
<protein>
    <recommendedName>
        <fullName evidence="3">Cell division protein A N-terminal domain-containing protein</fullName>
    </recommendedName>
</protein>
<organism evidence="4 5">
    <name type="scientific">Halorussus limi</name>
    <dbReference type="NCBI Taxonomy" id="2938695"/>
    <lineage>
        <taxon>Archaea</taxon>
        <taxon>Methanobacteriati</taxon>
        <taxon>Methanobacteriota</taxon>
        <taxon>Stenosarchaea group</taxon>
        <taxon>Halobacteria</taxon>
        <taxon>Halobacteriales</taxon>
        <taxon>Haladaptataceae</taxon>
        <taxon>Halorussus</taxon>
    </lineage>
</organism>
<name>A0A8U0HTP1_9EURY</name>
<feature type="transmembrane region" description="Helical" evidence="2">
    <location>
        <begin position="112"/>
        <end position="129"/>
    </location>
</feature>
<keyword evidence="2" id="KW-1133">Transmembrane helix</keyword>
<feature type="transmembrane region" description="Helical" evidence="2">
    <location>
        <begin position="20"/>
        <end position="45"/>
    </location>
</feature>
<feature type="region of interest" description="Disordered" evidence="1">
    <location>
        <begin position="159"/>
        <end position="208"/>
    </location>
</feature>
<reference evidence="4 5" key="1">
    <citation type="submission" date="2022-04" db="EMBL/GenBank/DDBJ databases">
        <title>Diverse halophilic archaea isolated from saline environments.</title>
        <authorList>
            <person name="Cui H.-L."/>
        </authorList>
    </citation>
    <scope>NUCLEOTIDE SEQUENCE [LARGE SCALE GENOMIC DNA]</scope>
    <source>
        <strain evidence="4 5">XZYJT49</strain>
    </source>
</reference>
<dbReference type="InterPro" id="IPR055563">
    <property type="entry name" value="CdpA_N"/>
</dbReference>
<proteinExistence type="predicted"/>
<dbReference type="RefSeq" id="WP_248650265.1">
    <property type="nucleotide sequence ID" value="NZ_CP096659.1"/>
</dbReference>
<evidence type="ECO:0000256" key="2">
    <source>
        <dbReference type="SAM" id="Phobius"/>
    </source>
</evidence>
<feature type="domain" description="Cell division protein A N-terminal" evidence="3">
    <location>
        <begin position="18"/>
        <end position="129"/>
    </location>
</feature>